<dbReference type="GO" id="GO:0003677">
    <property type="term" value="F:DNA binding"/>
    <property type="evidence" value="ECO:0007669"/>
    <property type="project" value="UniProtKB-KW"/>
</dbReference>
<dbReference type="Pfam" id="PF03221">
    <property type="entry name" value="HTH_Tnp_Tc5"/>
    <property type="match status" value="1"/>
</dbReference>
<dbReference type="SUPFAM" id="SSF46689">
    <property type="entry name" value="Homeodomain-like"/>
    <property type="match status" value="1"/>
</dbReference>
<name>A0A1D9PX29_SCLS1</name>
<evidence type="ECO:0000313" key="5">
    <source>
        <dbReference type="Proteomes" id="UP000177798"/>
    </source>
</evidence>
<evidence type="ECO:0000256" key="2">
    <source>
        <dbReference type="ARBA" id="ARBA00023242"/>
    </source>
</evidence>
<sequence>MQESQINLAIQAIASSKKLSVRRAAKIYNIPHTTLIYRIAGRMPKAGSRSIHCKMMELEEKSLFQYIIDMDERGFSPRISDVEDIANYILETRGAKKVGKLWAYRFVKRYTELKMCFNRVYDFQRALYEDSELIERWFRLVSNMRAKYGILDCDFYNFDETGFMMGQISPYIVVTKADRYGKSKAIQPGNREWVTVIICIDGEGYNIPLFLIVKGEYHLSNWYTEDDLLYD</sequence>
<dbReference type="OrthoDB" id="3197907at2759"/>
<organism evidence="4 5">
    <name type="scientific">Sclerotinia sclerotiorum (strain ATCC 18683 / 1980 / Ss-1)</name>
    <name type="common">White mold</name>
    <name type="synonym">Whetzelinia sclerotiorum</name>
    <dbReference type="NCBI Taxonomy" id="665079"/>
    <lineage>
        <taxon>Eukaryota</taxon>
        <taxon>Fungi</taxon>
        <taxon>Dikarya</taxon>
        <taxon>Ascomycota</taxon>
        <taxon>Pezizomycotina</taxon>
        <taxon>Leotiomycetes</taxon>
        <taxon>Helotiales</taxon>
        <taxon>Sclerotiniaceae</taxon>
        <taxon>Sclerotinia</taxon>
    </lineage>
</organism>
<evidence type="ECO:0000259" key="3">
    <source>
        <dbReference type="PROSITE" id="PS51253"/>
    </source>
</evidence>
<dbReference type="SMART" id="SM00674">
    <property type="entry name" value="CENPB"/>
    <property type="match status" value="1"/>
</dbReference>
<dbReference type="InterPro" id="IPR050863">
    <property type="entry name" value="CenT-Element_Derived"/>
</dbReference>
<dbReference type="InterPro" id="IPR006600">
    <property type="entry name" value="HTH_CenpB_DNA-bd_dom"/>
</dbReference>
<dbReference type="PROSITE" id="PS51253">
    <property type="entry name" value="HTH_CENPB"/>
    <property type="match status" value="1"/>
</dbReference>
<accession>A0A1D9PX29</accession>
<dbReference type="KEGG" id="ssl:SS1G_04024"/>
<dbReference type="PANTHER" id="PTHR19303">
    <property type="entry name" value="TRANSPOSON"/>
    <property type="match status" value="1"/>
</dbReference>
<keyword evidence="2" id="KW-0539">Nucleus</keyword>
<dbReference type="Pfam" id="PF05225">
    <property type="entry name" value="HTH_psq"/>
    <property type="match status" value="1"/>
</dbReference>
<dbReference type="Proteomes" id="UP000177798">
    <property type="component" value="Chromosome 2"/>
</dbReference>
<reference evidence="5" key="1">
    <citation type="journal article" date="2017" name="Genome Biol. Evol.">
        <title>The complete genome sequence of the phytopathogenic fungus Sclerotinia sclerotiorum reveals insights into the genome architecture of broad host range pathogens.</title>
        <authorList>
            <person name="Derbyshire M."/>
            <person name="Denton-Giles M."/>
            <person name="Hegedus D."/>
            <person name="Seifbarghy S."/>
            <person name="Rollins J."/>
            <person name="van Kan J."/>
            <person name="Seidl M.F."/>
            <person name="Faino L."/>
            <person name="Mbengue M."/>
            <person name="Navaud O."/>
            <person name="Raffaele S."/>
            <person name="Hammond-Kosack K."/>
            <person name="Heard S."/>
            <person name="Oliver R."/>
        </authorList>
    </citation>
    <scope>NUCLEOTIDE SEQUENCE [LARGE SCALE GENOMIC DNA]</scope>
    <source>
        <strain evidence="5">ATCC 18683 / 1980 / Ss-1</strain>
    </source>
</reference>
<dbReference type="EMBL" id="CP017815">
    <property type="protein sequence ID" value="APA07240.1"/>
    <property type="molecule type" value="Genomic_DNA"/>
</dbReference>
<evidence type="ECO:0000313" key="4">
    <source>
        <dbReference type="EMBL" id="APA07240.1"/>
    </source>
</evidence>
<keyword evidence="1" id="KW-0238">DNA-binding</keyword>
<feature type="domain" description="HTH CENPB-type" evidence="3">
    <location>
        <begin position="47"/>
        <end position="116"/>
    </location>
</feature>
<dbReference type="InterPro" id="IPR007889">
    <property type="entry name" value="HTH_Psq"/>
</dbReference>
<dbReference type="OMA" id="YRIAGRM"/>
<dbReference type="AlphaFoldDB" id="A0A1D9PX29"/>
<dbReference type="PANTHER" id="PTHR19303:SF62">
    <property type="entry name" value="HTH CENPB-TYPE DOMAIN-CONTAINING PROTEIN-RELATED"/>
    <property type="match status" value="1"/>
</dbReference>
<dbReference type="Gene3D" id="1.10.10.60">
    <property type="entry name" value="Homeodomain-like"/>
    <property type="match status" value="1"/>
</dbReference>
<gene>
    <name evidence="4" type="ORF">sscle_02g020100</name>
</gene>
<dbReference type="RefSeq" id="XP_001594217.1">
    <property type="nucleotide sequence ID" value="XM_001594167.1"/>
</dbReference>
<protein>
    <recommendedName>
        <fullName evidence="3">HTH CENPB-type domain-containing protein</fullName>
    </recommendedName>
</protein>
<proteinExistence type="predicted"/>
<dbReference type="InterPro" id="IPR009057">
    <property type="entry name" value="Homeodomain-like_sf"/>
</dbReference>
<evidence type="ECO:0000256" key="1">
    <source>
        <dbReference type="ARBA" id="ARBA00023125"/>
    </source>
</evidence>
<dbReference type="VEuPathDB" id="FungiDB:sscle_02g020100"/>